<evidence type="ECO:0000313" key="2">
    <source>
        <dbReference type="Proteomes" id="UP001213000"/>
    </source>
</evidence>
<gene>
    <name evidence="1" type="ORF">NP233_g3823</name>
</gene>
<reference evidence="1" key="1">
    <citation type="submission" date="2022-07" db="EMBL/GenBank/DDBJ databases">
        <title>Genome Sequence of Leucocoprinus birnbaumii.</title>
        <authorList>
            <person name="Buettner E."/>
        </authorList>
    </citation>
    <scope>NUCLEOTIDE SEQUENCE</scope>
    <source>
        <strain evidence="1">VT141</strain>
    </source>
</reference>
<organism evidence="1 2">
    <name type="scientific">Leucocoprinus birnbaumii</name>
    <dbReference type="NCBI Taxonomy" id="56174"/>
    <lineage>
        <taxon>Eukaryota</taxon>
        <taxon>Fungi</taxon>
        <taxon>Dikarya</taxon>
        <taxon>Basidiomycota</taxon>
        <taxon>Agaricomycotina</taxon>
        <taxon>Agaricomycetes</taxon>
        <taxon>Agaricomycetidae</taxon>
        <taxon>Agaricales</taxon>
        <taxon>Agaricineae</taxon>
        <taxon>Agaricaceae</taxon>
        <taxon>Leucocoprinus</taxon>
    </lineage>
</organism>
<evidence type="ECO:0000313" key="1">
    <source>
        <dbReference type="EMBL" id="KAJ3571322.1"/>
    </source>
</evidence>
<name>A0AAD5VVS3_9AGAR</name>
<dbReference type="PANTHER" id="PTHR42345:SF2">
    <property type="entry name" value="HELICASE-LIKE PROTEIN"/>
    <property type="match status" value="1"/>
</dbReference>
<dbReference type="Proteomes" id="UP001213000">
    <property type="component" value="Unassembled WGS sequence"/>
</dbReference>
<dbReference type="AlphaFoldDB" id="A0AAD5VVS3"/>
<proteinExistence type="predicted"/>
<accession>A0AAD5VVS3</accession>
<comment type="caution">
    <text evidence="1">The sequence shown here is derived from an EMBL/GenBank/DDBJ whole genome shotgun (WGS) entry which is preliminary data.</text>
</comment>
<keyword evidence="2" id="KW-1185">Reference proteome</keyword>
<dbReference type="EMBL" id="JANIEX010000191">
    <property type="protein sequence ID" value="KAJ3571322.1"/>
    <property type="molecule type" value="Genomic_DNA"/>
</dbReference>
<sequence>MKDSSRWIVPEPPVHDITTCHLKSIKLRKLPLDIKYAGQAASGDMDALEIENETEYRASLEFTLDNSPSQPVVYKLLTNPVFVTPPPCRPGPKGPHEVHMRELPRYQKNIWSIEQLKEHTREDEFSGEPGKDAEATADVMIVNATGKGAEVLARAWCSERGRNAIIRRPGGPCFVCAVRAAGKRGLGLGTLIWVG</sequence>
<dbReference type="PANTHER" id="PTHR42345">
    <property type="entry name" value="TPR_REGION DOMAIN-CONTAINING PROTEIN"/>
    <property type="match status" value="1"/>
</dbReference>
<protein>
    <submittedName>
        <fullName evidence="1">Uncharacterized protein</fullName>
    </submittedName>
</protein>